<dbReference type="AlphaFoldDB" id="A0A9Q4PVU5"/>
<comment type="caution">
    <text evidence="2">The sequence shown here is derived from an EMBL/GenBank/DDBJ whole genome shotgun (WGS) entry which is preliminary data.</text>
</comment>
<dbReference type="InterPro" id="IPR009078">
    <property type="entry name" value="Ferritin-like_SF"/>
</dbReference>
<evidence type="ECO:0000259" key="1">
    <source>
        <dbReference type="Pfam" id="PF09968"/>
    </source>
</evidence>
<dbReference type="InterPro" id="IPR012347">
    <property type="entry name" value="Ferritin-like"/>
</dbReference>
<dbReference type="CDD" id="cd01048">
    <property type="entry name" value="Ferritin_like_AB2"/>
    <property type="match status" value="1"/>
</dbReference>
<dbReference type="Pfam" id="PF09968">
    <property type="entry name" value="DUF2202"/>
    <property type="match status" value="1"/>
</dbReference>
<keyword evidence="3" id="KW-1185">Reference proteome</keyword>
<dbReference type="SUPFAM" id="SSF47240">
    <property type="entry name" value="Ferritin-like"/>
    <property type="match status" value="1"/>
</dbReference>
<name>A0A9Q4PVU5_9EURY</name>
<dbReference type="RefSeq" id="WP_274924585.1">
    <property type="nucleotide sequence ID" value="NZ_JAKELO010000002.1"/>
</dbReference>
<gene>
    <name evidence="2" type="ORF">L0665_04885</name>
</gene>
<dbReference type="Proteomes" id="UP001143747">
    <property type="component" value="Unassembled WGS sequence"/>
</dbReference>
<dbReference type="InterPro" id="IPR019243">
    <property type="entry name" value="DUF2202"/>
</dbReference>
<proteinExistence type="predicted"/>
<sequence>MKIVTLCSAAALICILVMVMSAGCTTDQEQETASPTVSPGEESYTTAFDTSVLETKLTASSSGEALSTEEVSDLLYMQEEERLARDVYAVFYEKWDMQVFKNIGDAEQTHMDSVKVLIKWYGLDDNSSEIITPGIFSHSELQELYDDLVETGLQSPEDALRAAALVEETDIVDLQYAMSRTENGDIRYVYENLMRGSENHLRAFVRNLEGRGESYLPVVLTQAEYDETISASVRPGGFS</sequence>
<reference evidence="2" key="1">
    <citation type="submission" date="2022-01" db="EMBL/GenBank/DDBJ databases">
        <title>Draft genome of Methanogenium marinum DSM 15558.</title>
        <authorList>
            <person name="Chen S.-C."/>
            <person name="You Y.-T."/>
        </authorList>
    </citation>
    <scope>NUCLEOTIDE SEQUENCE</scope>
    <source>
        <strain evidence="2">DSM 15558</strain>
    </source>
</reference>
<feature type="domain" description="DUF2202" evidence="1">
    <location>
        <begin position="72"/>
        <end position="231"/>
    </location>
</feature>
<dbReference type="Gene3D" id="1.20.1260.10">
    <property type="match status" value="1"/>
</dbReference>
<evidence type="ECO:0000313" key="3">
    <source>
        <dbReference type="Proteomes" id="UP001143747"/>
    </source>
</evidence>
<dbReference type="PROSITE" id="PS51257">
    <property type="entry name" value="PROKAR_LIPOPROTEIN"/>
    <property type="match status" value="1"/>
</dbReference>
<organism evidence="2 3">
    <name type="scientific">Methanogenium marinum</name>
    <dbReference type="NCBI Taxonomy" id="348610"/>
    <lineage>
        <taxon>Archaea</taxon>
        <taxon>Methanobacteriati</taxon>
        <taxon>Methanobacteriota</taxon>
        <taxon>Stenosarchaea group</taxon>
        <taxon>Methanomicrobia</taxon>
        <taxon>Methanomicrobiales</taxon>
        <taxon>Methanomicrobiaceae</taxon>
        <taxon>Methanogenium</taxon>
    </lineage>
</organism>
<dbReference type="EMBL" id="JAKELO010000002">
    <property type="protein sequence ID" value="MDE4907944.1"/>
    <property type="molecule type" value="Genomic_DNA"/>
</dbReference>
<accession>A0A9Q4PVU5</accession>
<protein>
    <submittedName>
        <fullName evidence="2">DUF2202 domain-containing protein</fullName>
    </submittedName>
</protein>
<evidence type="ECO:0000313" key="2">
    <source>
        <dbReference type="EMBL" id="MDE4907944.1"/>
    </source>
</evidence>